<organism evidence="4 5">
    <name type="scientific">Seminavis robusta</name>
    <dbReference type="NCBI Taxonomy" id="568900"/>
    <lineage>
        <taxon>Eukaryota</taxon>
        <taxon>Sar</taxon>
        <taxon>Stramenopiles</taxon>
        <taxon>Ochrophyta</taxon>
        <taxon>Bacillariophyta</taxon>
        <taxon>Bacillariophyceae</taxon>
        <taxon>Bacillariophycidae</taxon>
        <taxon>Naviculales</taxon>
        <taxon>Naviculaceae</taxon>
        <taxon>Seminavis</taxon>
    </lineage>
</organism>
<dbReference type="InterPro" id="IPR002921">
    <property type="entry name" value="Fungal_lipase-type"/>
</dbReference>
<feature type="signal peptide" evidence="2">
    <location>
        <begin position="1"/>
        <end position="17"/>
    </location>
</feature>
<evidence type="ECO:0000256" key="2">
    <source>
        <dbReference type="SAM" id="SignalP"/>
    </source>
</evidence>
<dbReference type="Proteomes" id="UP001153069">
    <property type="component" value="Unassembled WGS sequence"/>
</dbReference>
<reference evidence="4" key="1">
    <citation type="submission" date="2020-06" db="EMBL/GenBank/DDBJ databases">
        <authorList>
            <consortium name="Plant Systems Biology data submission"/>
        </authorList>
    </citation>
    <scope>NUCLEOTIDE SEQUENCE</scope>
    <source>
        <strain evidence="4">D6</strain>
    </source>
</reference>
<feature type="compositionally biased region" description="Basic and acidic residues" evidence="1">
    <location>
        <begin position="682"/>
        <end position="691"/>
    </location>
</feature>
<dbReference type="InterPro" id="IPR029058">
    <property type="entry name" value="AB_hydrolase_fold"/>
</dbReference>
<comment type="caution">
    <text evidence="4">The sequence shown here is derived from an EMBL/GenBank/DDBJ whole genome shotgun (WGS) entry which is preliminary data.</text>
</comment>
<keyword evidence="5" id="KW-1185">Reference proteome</keyword>
<accession>A0A9N8E002</accession>
<dbReference type="Pfam" id="PF01764">
    <property type="entry name" value="Lipase_3"/>
    <property type="match status" value="1"/>
</dbReference>
<dbReference type="AlphaFoldDB" id="A0A9N8E002"/>
<dbReference type="GO" id="GO:0006629">
    <property type="term" value="P:lipid metabolic process"/>
    <property type="evidence" value="ECO:0007669"/>
    <property type="project" value="InterPro"/>
</dbReference>
<feature type="region of interest" description="Disordered" evidence="1">
    <location>
        <begin position="634"/>
        <end position="696"/>
    </location>
</feature>
<evidence type="ECO:0000259" key="3">
    <source>
        <dbReference type="Pfam" id="PF01764"/>
    </source>
</evidence>
<dbReference type="PANTHER" id="PTHR45856">
    <property type="entry name" value="ALPHA/BETA-HYDROLASES SUPERFAMILY PROTEIN"/>
    <property type="match status" value="1"/>
</dbReference>
<gene>
    <name evidence="4" type="ORF">SEMRO_514_G158020.1</name>
</gene>
<dbReference type="OrthoDB" id="426718at2759"/>
<feature type="region of interest" description="Disordered" evidence="1">
    <location>
        <begin position="61"/>
        <end position="99"/>
    </location>
</feature>
<sequence length="713" mass="80753">MKVWLLLVVGFLYSIDAGRTAKREHSKDVEAVVSSQSNQNATRTTKWRWDWWKLEFKSKNKDDNEPSVELKGIPPDPKNDDTSRSKRRKRPKNGKQKIANCRHLAMVNSTKPQSRVSRLWRKANKELRKYAHRFLDTSHGNSTSSSFPTSLDDSDAKDMNLAYGMSVMASLSYWPFHKKGVPDNRSSFDVLTLKDGTPKPLLRRRKRDQAMRIVLSGIQMTLNQAQPWLSLLPKSQQRQRQNKNNSYYSERLQNHLEERISRQQRYQIQLEYFLYNWYEPTPLGNYHDTDLIIATSNNGRTLIIAFAGTASVPDTVTNLQTFESVQHSRLFHNDNQTLEGSIHRGFLNAYSRVERGSILKLCEDSNCTPSLSALHPRYSHCTAETSPAPPTEKDFDQYDIDAERCKEDALLNATEVPETTQHQEEESIVRKKGRRGCKVKNKKLITILRKLTVDYLTTPGRSVLLTGHSLGGALATLHALDIIINFPHVPVNKLELWTFGGAQVSDNAFLESALSKAPRLRHFLQEEHIAANPMGVLGSSQKGGSRFHRFVTVSDDCKVDFVSTVAQSLLAPHNERNIHGKTARRLGGILGSRVVHLTEPHYLLTPDQYDVIDEEENDDNPQDDSTQYLDKNSVLSSKQQQHEKENGKVPDSSKTTASPTVKPSSTRSTLAAHSTANYLKGISRESKDHPLSTDLPEEIRSFMGEISWQTATS</sequence>
<dbReference type="EMBL" id="CAICTM010000513">
    <property type="protein sequence ID" value="CAB9512013.1"/>
    <property type="molecule type" value="Genomic_DNA"/>
</dbReference>
<dbReference type="PANTHER" id="PTHR45856:SF24">
    <property type="entry name" value="FUNGAL LIPASE-LIKE DOMAIN-CONTAINING PROTEIN"/>
    <property type="match status" value="1"/>
</dbReference>
<name>A0A9N8E002_9STRA</name>
<proteinExistence type="predicted"/>
<feature type="compositionally biased region" description="Basic residues" evidence="1">
    <location>
        <begin position="85"/>
        <end position="95"/>
    </location>
</feature>
<evidence type="ECO:0000313" key="5">
    <source>
        <dbReference type="Proteomes" id="UP001153069"/>
    </source>
</evidence>
<feature type="compositionally biased region" description="Polar residues" evidence="1">
    <location>
        <begin position="652"/>
        <end position="677"/>
    </location>
</feature>
<feature type="chain" id="PRO_5040253759" description="Fungal lipase-type domain-containing protein" evidence="2">
    <location>
        <begin position="18"/>
        <end position="713"/>
    </location>
</feature>
<dbReference type="SUPFAM" id="SSF53474">
    <property type="entry name" value="alpha/beta-Hydrolases"/>
    <property type="match status" value="1"/>
</dbReference>
<keyword evidence="2" id="KW-0732">Signal</keyword>
<dbReference type="Gene3D" id="3.40.50.1820">
    <property type="entry name" value="alpha/beta hydrolase"/>
    <property type="match status" value="1"/>
</dbReference>
<evidence type="ECO:0000313" key="4">
    <source>
        <dbReference type="EMBL" id="CAB9512013.1"/>
    </source>
</evidence>
<dbReference type="InterPro" id="IPR051218">
    <property type="entry name" value="Sec_MonoDiacylglyc_Lipase"/>
</dbReference>
<feature type="domain" description="Fungal lipase-type" evidence="3">
    <location>
        <begin position="459"/>
        <end position="518"/>
    </location>
</feature>
<evidence type="ECO:0000256" key="1">
    <source>
        <dbReference type="SAM" id="MobiDB-lite"/>
    </source>
</evidence>
<protein>
    <recommendedName>
        <fullName evidence="3">Fungal lipase-type domain-containing protein</fullName>
    </recommendedName>
</protein>